<dbReference type="PRINTS" id="PR00773">
    <property type="entry name" value="GRPEPROTEIN"/>
</dbReference>
<dbReference type="GO" id="GO:0030150">
    <property type="term" value="P:protein import into mitochondrial matrix"/>
    <property type="evidence" value="ECO:0007669"/>
    <property type="project" value="TreeGrafter"/>
</dbReference>
<keyword evidence="3 4" id="KW-0143">Chaperone</keyword>
<dbReference type="Gene3D" id="2.30.22.10">
    <property type="entry name" value="Head domain of nucleotide exchange factor GrpE"/>
    <property type="match status" value="1"/>
</dbReference>
<dbReference type="GO" id="GO:0006457">
    <property type="term" value="P:protein folding"/>
    <property type="evidence" value="ECO:0007669"/>
    <property type="project" value="InterPro"/>
</dbReference>
<keyword evidence="4" id="KW-0496">Mitochondrion</keyword>
<dbReference type="GO" id="GO:0042803">
    <property type="term" value="F:protein homodimerization activity"/>
    <property type="evidence" value="ECO:0007669"/>
    <property type="project" value="InterPro"/>
</dbReference>
<comment type="subcellular location">
    <subcellularLocation>
        <location evidence="1 4">Mitochondrion matrix</location>
    </subcellularLocation>
</comment>
<comment type="function">
    <text evidence="4">Essential component of the PAM complex, a complex required for the translocation of transit peptide-containing proteins from the inner membrane into the mitochondrial matrix in an ATP-dependent manner.</text>
</comment>
<dbReference type="EMBL" id="KV454211">
    <property type="protein sequence ID" value="ODQ59408.1"/>
    <property type="molecule type" value="Genomic_DNA"/>
</dbReference>
<dbReference type="PROSITE" id="PS01071">
    <property type="entry name" value="GRPE"/>
    <property type="match status" value="1"/>
</dbReference>
<dbReference type="PANTHER" id="PTHR21237:SF23">
    <property type="entry name" value="GRPE PROTEIN HOMOLOG, MITOCHONDRIAL"/>
    <property type="match status" value="1"/>
</dbReference>
<evidence type="ECO:0000256" key="1">
    <source>
        <dbReference type="ARBA" id="ARBA00004305"/>
    </source>
</evidence>
<protein>
    <recommendedName>
        <fullName evidence="4">GrpE protein homolog</fullName>
    </recommendedName>
</protein>
<dbReference type="GO" id="GO:0000774">
    <property type="term" value="F:adenyl-nucleotide exchange factor activity"/>
    <property type="evidence" value="ECO:0007669"/>
    <property type="project" value="InterPro"/>
</dbReference>
<evidence type="ECO:0000256" key="4">
    <source>
        <dbReference type="RuleBase" id="RU000640"/>
    </source>
</evidence>
<dbReference type="GeneID" id="30198101"/>
<dbReference type="GO" id="GO:0051082">
    <property type="term" value="F:unfolded protein binding"/>
    <property type="evidence" value="ECO:0007669"/>
    <property type="project" value="TreeGrafter"/>
</dbReference>
<reference evidence="7 8" key="1">
    <citation type="journal article" date="2016" name="Proc. Natl. Acad. Sci. U.S.A.">
        <title>Comparative genomics of biotechnologically important yeasts.</title>
        <authorList>
            <person name="Riley R."/>
            <person name="Haridas S."/>
            <person name="Wolfe K.H."/>
            <person name="Lopes M.R."/>
            <person name="Hittinger C.T."/>
            <person name="Goeker M."/>
            <person name="Salamov A.A."/>
            <person name="Wisecaver J.H."/>
            <person name="Long T.M."/>
            <person name="Calvey C.H."/>
            <person name="Aerts A.L."/>
            <person name="Barry K.W."/>
            <person name="Choi C."/>
            <person name="Clum A."/>
            <person name="Coughlan A.Y."/>
            <person name="Deshpande S."/>
            <person name="Douglass A.P."/>
            <person name="Hanson S.J."/>
            <person name="Klenk H.-P."/>
            <person name="LaButti K.M."/>
            <person name="Lapidus A."/>
            <person name="Lindquist E.A."/>
            <person name="Lipzen A.M."/>
            <person name="Meier-Kolthoff J.P."/>
            <person name="Ohm R.A."/>
            <person name="Otillar R.P."/>
            <person name="Pangilinan J.L."/>
            <person name="Peng Y."/>
            <person name="Rokas A."/>
            <person name="Rosa C.A."/>
            <person name="Scheuner C."/>
            <person name="Sibirny A.A."/>
            <person name="Slot J.C."/>
            <person name="Stielow J.B."/>
            <person name="Sun H."/>
            <person name="Kurtzman C.P."/>
            <person name="Blackwell M."/>
            <person name="Grigoriev I.V."/>
            <person name="Jeffries T.W."/>
        </authorList>
    </citation>
    <scope>NUCLEOTIDE SEQUENCE [LARGE SCALE GENOMIC DNA]</scope>
    <source>
        <strain evidence="8">ATCC 58044 / CBS 1984 / NCYC 433 / NRRL Y-366-8</strain>
    </source>
</reference>
<name>A0A1E3P251_WICAA</name>
<keyword evidence="8" id="KW-1185">Reference proteome</keyword>
<dbReference type="InterPro" id="IPR000740">
    <property type="entry name" value="GrpE"/>
</dbReference>
<dbReference type="Gene3D" id="3.90.20.20">
    <property type="match status" value="1"/>
</dbReference>
<sequence>QARSAAVPFVRFYSEEAKKSEGEEAAKDENAAPQEKDEVTTLKEEIEKNKKDLAVFKDKYLRAVADFQNLQESTKREITKSKELALKSFAKDLLQTADTFDIALNTLEKDAAEPEKHTKEMKDLVEGVKITQNMFNNTLKRHGLERFEPVGEPFDPNVHEAVFEVPQPDKEAGSVFFVQQPGYYLNKRVLRPAKVGVVK</sequence>
<feature type="region of interest" description="Disordered" evidence="6">
    <location>
        <begin position="18"/>
        <end position="39"/>
    </location>
</feature>
<accession>A0A1E3P251</accession>
<evidence type="ECO:0000256" key="3">
    <source>
        <dbReference type="ARBA" id="ARBA00023186"/>
    </source>
</evidence>
<dbReference type="CDD" id="cd00446">
    <property type="entry name" value="GrpE"/>
    <property type="match status" value="1"/>
</dbReference>
<organism evidence="7 8">
    <name type="scientific">Wickerhamomyces anomalus (strain ATCC 58044 / CBS 1984 / NCYC 433 / NRRL Y-366-8)</name>
    <name type="common">Yeast</name>
    <name type="synonym">Hansenula anomala</name>
    <dbReference type="NCBI Taxonomy" id="683960"/>
    <lineage>
        <taxon>Eukaryota</taxon>
        <taxon>Fungi</taxon>
        <taxon>Dikarya</taxon>
        <taxon>Ascomycota</taxon>
        <taxon>Saccharomycotina</taxon>
        <taxon>Saccharomycetes</taxon>
        <taxon>Phaffomycetales</taxon>
        <taxon>Wickerhamomycetaceae</taxon>
        <taxon>Wickerhamomyces</taxon>
    </lineage>
</organism>
<dbReference type="SUPFAM" id="SSF58014">
    <property type="entry name" value="Coiled-coil domain of nucleotide exchange factor GrpE"/>
    <property type="match status" value="1"/>
</dbReference>
<dbReference type="AlphaFoldDB" id="A0A1E3P251"/>
<dbReference type="RefSeq" id="XP_019038615.1">
    <property type="nucleotide sequence ID" value="XM_019180855.1"/>
</dbReference>
<evidence type="ECO:0000256" key="5">
    <source>
        <dbReference type="RuleBase" id="RU004478"/>
    </source>
</evidence>
<feature type="non-terminal residue" evidence="7">
    <location>
        <position position="199"/>
    </location>
</feature>
<dbReference type="PANTHER" id="PTHR21237">
    <property type="entry name" value="GRPE PROTEIN"/>
    <property type="match status" value="1"/>
</dbReference>
<dbReference type="STRING" id="683960.A0A1E3P251"/>
<dbReference type="InterPro" id="IPR013805">
    <property type="entry name" value="GrpE_CC"/>
</dbReference>
<dbReference type="Proteomes" id="UP000094112">
    <property type="component" value="Unassembled WGS sequence"/>
</dbReference>
<evidence type="ECO:0000313" key="7">
    <source>
        <dbReference type="EMBL" id="ODQ59408.1"/>
    </source>
</evidence>
<dbReference type="FunFam" id="2.30.22.10:FF:000002">
    <property type="entry name" value="GrpE protein homolog"/>
    <property type="match status" value="1"/>
</dbReference>
<dbReference type="SUPFAM" id="SSF51064">
    <property type="entry name" value="Head domain of nucleotide exchange factor GrpE"/>
    <property type="match status" value="1"/>
</dbReference>
<dbReference type="GO" id="GO:0001405">
    <property type="term" value="C:PAM complex, Tim23 associated import motor"/>
    <property type="evidence" value="ECO:0007669"/>
    <property type="project" value="TreeGrafter"/>
</dbReference>
<feature type="non-terminal residue" evidence="7">
    <location>
        <position position="1"/>
    </location>
</feature>
<dbReference type="InterPro" id="IPR009012">
    <property type="entry name" value="GrpE_head"/>
</dbReference>
<dbReference type="Pfam" id="PF01025">
    <property type="entry name" value="GrpE"/>
    <property type="match status" value="1"/>
</dbReference>
<evidence type="ECO:0000256" key="6">
    <source>
        <dbReference type="SAM" id="MobiDB-lite"/>
    </source>
</evidence>
<dbReference type="HAMAP" id="MF_01151">
    <property type="entry name" value="GrpE"/>
    <property type="match status" value="1"/>
</dbReference>
<evidence type="ECO:0000313" key="8">
    <source>
        <dbReference type="Proteomes" id="UP000094112"/>
    </source>
</evidence>
<dbReference type="OrthoDB" id="201635at2759"/>
<dbReference type="GO" id="GO:0051087">
    <property type="term" value="F:protein-folding chaperone binding"/>
    <property type="evidence" value="ECO:0007669"/>
    <property type="project" value="InterPro"/>
</dbReference>
<comment type="similarity">
    <text evidence="2 5">Belongs to the GrpE family.</text>
</comment>
<evidence type="ECO:0000256" key="2">
    <source>
        <dbReference type="ARBA" id="ARBA00009054"/>
    </source>
</evidence>
<gene>
    <name evidence="7" type="ORF">WICANDRAFT_20038</name>
</gene>
<proteinExistence type="inferred from homology"/>